<feature type="compositionally biased region" description="Basic and acidic residues" evidence="1">
    <location>
        <begin position="30"/>
        <end position="39"/>
    </location>
</feature>
<evidence type="ECO:0000256" key="1">
    <source>
        <dbReference type="SAM" id="MobiDB-lite"/>
    </source>
</evidence>
<evidence type="ECO:0000313" key="3">
    <source>
        <dbReference type="Proteomes" id="UP000626092"/>
    </source>
</evidence>
<feature type="region of interest" description="Disordered" evidence="1">
    <location>
        <begin position="1"/>
        <end position="95"/>
    </location>
</feature>
<sequence>MPKKTSSKPLKPQDPVAVPEKNPSPAPKKPSKEIDEIFAAKKRKKPEQNQDNPVKAEGYKLDKVNKKKKKREAPKESGTADPPSRPRKRTGDGFTVYSQEELGIGKADAGGEGPGYEPASLNANLKQMGSAMMVENPISSACHGFEILMPDTLIA</sequence>
<organism evidence="2 3">
    <name type="scientific">Rhododendron simsii</name>
    <name type="common">Sims's rhododendron</name>
    <dbReference type="NCBI Taxonomy" id="118357"/>
    <lineage>
        <taxon>Eukaryota</taxon>
        <taxon>Viridiplantae</taxon>
        <taxon>Streptophyta</taxon>
        <taxon>Embryophyta</taxon>
        <taxon>Tracheophyta</taxon>
        <taxon>Spermatophyta</taxon>
        <taxon>Magnoliopsida</taxon>
        <taxon>eudicotyledons</taxon>
        <taxon>Gunneridae</taxon>
        <taxon>Pentapetalae</taxon>
        <taxon>asterids</taxon>
        <taxon>Ericales</taxon>
        <taxon>Ericaceae</taxon>
        <taxon>Ericoideae</taxon>
        <taxon>Rhodoreae</taxon>
        <taxon>Rhododendron</taxon>
    </lineage>
</organism>
<dbReference type="Pfam" id="PF08576">
    <property type="entry name" value="DUF1764"/>
    <property type="match status" value="1"/>
</dbReference>
<gene>
    <name evidence="2" type="ORF">RHSIM_Rhsim11G0045900</name>
</gene>
<dbReference type="InterPro" id="IPR013885">
    <property type="entry name" value="DUF1764_euk"/>
</dbReference>
<accession>A0A834LAJ2</accession>
<dbReference type="OrthoDB" id="20835at2759"/>
<proteinExistence type="predicted"/>
<protein>
    <submittedName>
        <fullName evidence="2">Uncharacterized protein</fullName>
    </submittedName>
</protein>
<dbReference type="PANTHER" id="PTHR34066">
    <property type="entry name" value="GROWTH FACTOR 2"/>
    <property type="match status" value="1"/>
</dbReference>
<dbReference type="Proteomes" id="UP000626092">
    <property type="component" value="Unassembled WGS sequence"/>
</dbReference>
<dbReference type="AlphaFoldDB" id="A0A834LAJ2"/>
<evidence type="ECO:0000313" key="2">
    <source>
        <dbReference type="EMBL" id="KAF7126864.1"/>
    </source>
</evidence>
<dbReference type="EMBL" id="WJXA01000011">
    <property type="protein sequence ID" value="KAF7126864.1"/>
    <property type="molecule type" value="Genomic_DNA"/>
</dbReference>
<name>A0A834LAJ2_RHOSS</name>
<dbReference type="PANTHER" id="PTHR34066:SF1">
    <property type="entry name" value="DUF1764 FAMILY PROTEIN"/>
    <property type="match status" value="1"/>
</dbReference>
<keyword evidence="3" id="KW-1185">Reference proteome</keyword>
<reference evidence="2" key="1">
    <citation type="submission" date="2019-11" db="EMBL/GenBank/DDBJ databases">
        <authorList>
            <person name="Liu Y."/>
            <person name="Hou J."/>
            <person name="Li T.-Q."/>
            <person name="Guan C.-H."/>
            <person name="Wu X."/>
            <person name="Wu H.-Z."/>
            <person name="Ling F."/>
            <person name="Zhang R."/>
            <person name="Shi X.-G."/>
            <person name="Ren J.-P."/>
            <person name="Chen E.-F."/>
            <person name="Sun J.-M."/>
        </authorList>
    </citation>
    <scope>NUCLEOTIDE SEQUENCE</scope>
    <source>
        <strain evidence="2">Adult_tree_wgs_1</strain>
        <tissue evidence="2">Leaves</tissue>
    </source>
</reference>
<comment type="caution">
    <text evidence="2">The sequence shown here is derived from an EMBL/GenBank/DDBJ whole genome shotgun (WGS) entry which is preliminary data.</text>
</comment>